<name>A0A4Q9M970_9APHY</name>
<keyword evidence="1" id="KW-0732">Signal</keyword>
<feature type="chain" id="PRO_5020328563" description="Phosphatidylglycerol/phosphatidylinositol transfer protein" evidence="1">
    <location>
        <begin position="23"/>
        <end position="176"/>
    </location>
</feature>
<accession>A0A4Q9M970</accession>
<organism evidence="2">
    <name type="scientific">Dichomitus squalens</name>
    <dbReference type="NCBI Taxonomy" id="114155"/>
    <lineage>
        <taxon>Eukaryota</taxon>
        <taxon>Fungi</taxon>
        <taxon>Dikarya</taxon>
        <taxon>Basidiomycota</taxon>
        <taxon>Agaricomycotina</taxon>
        <taxon>Agaricomycetes</taxon>
        <taxon>Polyporales</taxon>
        <taxon>Polyporaceae</taxon>
        <taxon>Dichomitus</taxon>
    </lineage>
</organism>
<proteinExistence type="predicted"/>
<evidence type="ECO:0000256" key="1">
    <source>
        <dbReference type="SAM" id="SignalP"/>
    </source>
</evidence>
<evidence type="ECO:0008006" key="3">
    <source>
        <dbReference type="Google" id="ProtNLM"/>
    </source>
</evidence>
<gene>
    <name evidence="2" type="ORF">BD311DRAFT_770829</name>
</gene>
<evidence type="ECO:0000313" key="2">
    <source>
        <dbReference type="EMBL" id="TBU22186.1"/>
    </source>
</evidence>
<reference evidence="2" key="1">
    <citation type="submission" date="2019-01" db="EMBL/GenBank/DDBJ databases">
        <title>Draft genome sequences of three monokaryotic isolates of the white-rot basidiomycete fungus Dichomitus squalens.</title>
        <authorList>
            <consortium name="DOE Joint Genome Institute"/>
            <person name="Lopez S.C."/>
            <person name="Andreopoulos B."/>
            <person name="Pangilinan J."/>
            <person name="Lipzen A."/>
            <person name="Riley R."/>
            <person name="Ahrendt S."/>
            <person name="Ng V."/>
            <person name="Barry K."/>
            <person name="Daum C."/>
            <person name="Grigoriev I.V."/>
            <person name="Hilden K.S."/>
            <person name="Makela M.R."/>
            <person name="de Vries R.P."/>
        </authorList>
    </citation>
    <scope>NUCLEOTIDE SEQUENCE [LARGE SCALE GENOMIC DNA]</scope>
    <source>
        <strain evidence="2">OM18370.1</strain>
    </source>
</reference>
<protein>
    <recommendedName>
        <fullName evidence="3">Phosphatidylglycerol/phosphatidylinositol transfer protein</fullName>
    </recommendedName>
</protein>
<feature type="signal peptide" evidence="1">
    <location>
        <begin position="1"/>
        <end position="22"/>
    </location>
</feature>
<dbReference type="AlphaFoldDB" id="A0A4Q9M970"/>
<dbReference type="Proteomes" id="UP000292957">
    <property type="component" value="Unassembled WGS sequence"/>
</dbReference>
<sequence length="176" mass="19335">MRLSAFTTIFAALLSALPMARPAAVERRQVIYYWAGDSFQFLYKDSNFCESDVVTVAVYLSQTPPANSDVMANGRLADGTFEYYFGDYTISNFGLPPSSDAPPASLTMPVRLAQRRFDTSRHACHTVRVPPLHCDFGVSAGIKLSYRLCGTIHAAYPSFFLNAEGGESSEGPRKLT</sequence>
<dbReference type="EMBL" id="ML143553">
    <property type="protein sequence ID" value="TBU22186.1"/>
    <property type="molecule type" value="Genomic_DNA"/>
</dbReference>